<feature type="region of interest" description="Disordered" evidence="1">
    <location>
        <begin position="46"/>
        <end position="85"/>
    </location>
</feature>
<dbReference type="Proteomes" id="UP000676336">
    <property type="component" value="Unassembled WGS sequence"/>
</dbReference>
<reference evidence="3" key="1">
    <citation type="submission" date="2021-02" db="EMBL/GenBank/DDBJ databases">
        <authorList>
            <person name="Nowell W R."/>
        </authorList>
    </citation>
    <scope>NUCLEOTIDE SEQUENCE</scope>
</reference>
<feature type="chain" id="PRO_5035750170" evidence="2">
    <location>
        <begin position="19"/>
        <end position="115"/>
    </location>
</feature>
<accession>A0A8S3KEP6</accession>
<keyword evidence="2" id="KW-0732">Signal</keyword>
<feature type="signal peptide" evidence="2">
    <location>
        <begin position="1"/>
        <end position="18"/>
    </location>
</feature>
<evidence type="ECO:0000313" key="4">
    <source>
        <dbReference type="Proteomes" id="UP000676336"/>
    </source>
</evidence>
<gene>
    <name evidence="3" type="ORF">SMN809_LOCUS85057</name>
</gene>
<feature type="non-terminal residue" evidence="3">
    <location>
        <position position="115"/>
    </location>
</feature>
<evidence type="ECO:0000313" key="3">
    <source>
        <dbReference type="EMBL" id="CAF5227013.1"/>
    </source>
</evidence>
<dbReference type="EMBL" id="CAJOBI010362907">
    <property type="protein sequence ID" value="CAF5227013.1"/>
    <property type="molecule type" value="Genomic_DNA"/>
</dbReference>
<proteinExistence type="predicted"/>
<name>A0A8S3KEP6_9BILA</name>
<feature type="compositionally biased region" description="Polar residues" evidence="1">
    <location>
        <begin position="67"/>
        <end position="85"/>
    </location>
</feature>
<organism evidence="3 4">
    <name type="scientific">Rotaria magnacalcarata</name>
    <dbReference type="NCBI Taxonomy" id="392030"/>
    <lineage>
        <taxon>Eukaryota</taxon>
        <taxon>Metazoa</taxon>
        <taxon>Spiralia</taxon>
        <taxon>Gnathifera</taxon>
        <taxon>Rotifera</taxon>
        <taxon>Eurotatoria</taxon>
        <taxon>Bdelloidea</taxon>
        <taxon>Philodinida</taxon>
        <taxon>Philodinidae</taxon>
        <taxon>Rotaria</taxon>
    </lineage>
</organism>
<sequence length="115" mass="12880">MSYYILFFELLISSVIIADPGLAPIDPNAYAVPSSSSYDYYGYRQAQAKQQQQLETPSPYLNKRNPDVNQYPNSQQSVISPYGTNPTRVSPNQCRLHINCPNARNRVALDIQGPA</sequence>
<evidence type="ECO:0000256" key="2">
    <source>
        <dbReference type="SAM" id="SignalP"/>
    </source>
</evidence>
<comment type="caution">
    <text evidence="3">The sequence shown here is derived from an EMBL/GenBank/DDBJ whole genome shotgun (WGS) entry which is preliminary data.</text>
</comment>
<dbReference type="AlphaFoldDB" id="A0A8S3KEP6"/>
<protein>
    <submittedName>
        <fullName evidence="3">Uncharacterized protein</fullName>
    </submittedName>
</protein>
<evidence type="ECO:0000256" key="1">
    <source>
        <dbReference type="SAM" id="MobiDB-lite"/>
    </source>
</evidence>